<proteinExistence type="predicted"/>
<evidence type="ECO:0000313" key="2">
    <source>
        <dbReference type="Proteomes" id="UP001432322"/>
    </source>
</evidence>
<keyword evidence="2" id="KW-1185">Reference proteome</keyword>
<organism evidence="1 2">
    <name type="scientific">Pristionchus fissidentatus</name>
    <dbReference type="NCBI Taxonomy" id="1538716"/>
    <lineage>
        <taxon>Eukaryota</taxon>
        <taxon>Metazoa</taxon>
        <taxon>Ecdysozoa</taxon>
        <taxon>Nematoda</taxon>
        <taxon>Chromadorea</taxon>
        <taxon>Rhabditida</taxon>
        <taxon>Rhabditina</taxon>
        <taxon>Diplogasteromorpha</taxon>
        <taxon>Diplogasteroidea</taxon>
        <taxon>Neodiplogasteridae</taxon>
        <taxon>Pristionchus</taxon>
    </lineage>
</organism>
<dbReference type="AlphaFoldDB" id="A0AAV5WT78"/>
<gene>
    <name evidence="1" type="ORF">PFISCL1PPCAC_26701</name>
</gene>
<feature type="non-terminal residue" evidence="1">
    <location>
        <position position="1"/>
    </location>
</feature>
<dbReference type="Proteomes" id="UP001432322">
    <property type="component" value="Unassembled WGS sequence"/>
</dbReference>
<sequence length="76" mass="8771">RVLWKSRSFIRSGSKRSLAPSRVNSTTSMTLPLRPHQRLCERSVFGSFELNFPSIAISYCNNTIQNYSAFDFYANF</sequence>
<comment type="caution">
    <text evidence="1">The sequence shown here is derived from an EMBL/GenBank/DDBJ whole genome shotgun (WGS) entry which is preliminary data.</text>
</comment>
<name>A0AAV5WT78_9BILA</name>
<protein>
    <submittedName>
        <fullName evidence="1">Uncharacterized protein</fullName>
    </submittedName>
</protein>
<accession>A0AAV5WT78</accession>
<reference evidence="1" key="1">
    <citation type="submission" date="2023-10" db="EMBL/GenBank/DDBJ databases">
        <title>Genome assembly of Pristionchus species.</title>
        <authorList>
            <person name="Yoshida K."/>
            <person name="Sommer R.J."/>
        </authorList>
    </citation>
    <scope>NUCLEOTIDE SEQUENCE</scope>
    <source>
        <strain evidence="1">RS5133</strain>
    </source>
</reference>
<evidence type="ECO:0000313" key="1">
    <source>
        <dbReference type="EMBL" id="GMT35404.1"/>
    </source>
</evidence>
<feature type="non-terminal residue" evidence="1">
    <location>
        <position position="76"/>
    </location>
</feature>
<dbReference type="EMBL" id="BTSY01000007">
    <property type="protein sequence ID" value="GMT35404.1"/>
    <property type="molecule type" value="Genomic_DNA"/>
</dbReference>